<evidence type="ECO:0000256" key="4">
    <source>
        <dbReference type="ARBA" id="ARBA00023015"/>
    </source>
</evidence>
<dbReference type="Gene3D" id="2.30.29.30">
    <property type="entry name" value="Pleckstrin-homology domain (PH domain)/Phosphotyrosine-binding domain (PTB)"/>
    <property type="match status" value="1"/>
</dbReference>
<evidence type="ECO:0000256" key="2">
    <source>
        <dbReference type="ARBA" id="ARBA00009448"/>
    </source>
</evidence>
<dbReference type="InterPro" id="IPR027079">
    <property type="entry name" value="Tfb1/GTF2H1"/>
</dbReference>
<comment type="subcellular location">
    <subcellularLocation>
        <location evidence="1">Nucleus</location>
    </subcellularLocation>
</comment>
<comment type="similarity">
    <text evidence="2">Belongs to the TFB1 family.</text>
</comment>
<feature type="compositionally biased region" description="Low complexity" evidence="7">
    <location>
        <begin position="295"/>
        <end position="309"/>
    </location>
</feature>
<gene>
    <name evidence="9" type="ORF">ElyMa_006390000</name>
</gene>
<evidence type="ECO:0000256" key="6">
    <source>
        <dbReference type="ARBA" id="ARBA00023242"/>
    </source>
</evidence>
<dbReference type="Proteomes" id="UP000762676">
    <property type="component" value="Unassembled WGS sequence"/>
</dbReference>
<comment type="caution">
    <text evidence="9">The sequence shown here is derived from an EMBL/GenBank/DDBJ whole genome shotgun (WGS) entry which is preliminary data.</text>
</comment>
<proteinExistence type="inferred from homology"/>
<dbReference type="SMART" id="SM00751">
    <property type="entry name" value="BSD"/>
    <property type="match status" value="2"/>
</dbReference>
<dbReference type="InterPro" id="IPR035925">
    <property type="entry name" value="BSD_dom_sf"/>
</dbReference>
<dbReference type="PANTHER" id="PTHR12856">
    <property type="entry name" value="TRANSCRIPTION INITIATION FACTOR IIH-RELATED"/>
    <property type="match status" value="1"/>
</dbReference>
<dbReference type="GO" id="GO:0006289">
    <property type="term" value="P:nucleotide-excision repair"/>
    <property type="evidence" value="ECO:0007669"/>
    <property type="project" value="InterPro"/>
</dbReference>
<feature type="compositionally biased region" description="Low complexity" evidence="7">
    <location>
        <begin position="334"/>
        <end position="346"/>
    </location>
</feature>
<dbReference type="Gene3D" id="6.10.140.1200">
    <property type="match status" value="1"/>
</dbReference>
<dbReference type="InterPro" id="IPR005607">
    <property type="entry name" value="BSD_dom"/>
</dbReference>
<dbReference type="AlphaFoldDB" id="A0AAV4HQF7"/>
<feature type="compositionally biased region" description="Low complexity" evidence="7">
    <location>
        <begin position="153"/>
        <end position="167"/>
    </location>
</feature>
<feature type="region of interest" description="Disordered" evidence="7">
    <location>
        <begin position="153"/>
        <end position="184"/>
    </location>
</feature>
<evidence type="ECO:0000313" key="10">
    <source>
        <dbReference type="Proteomes" id="UP000762676"/>
    </source>
</evidence>
<evidence type="ECO:0000256" key="7">
    <source>
        <dbReference type="SAM" id="MobiDB-lite"/>
    </source>
</evidence>
<dbReference type="InterPro" id="IPR013876">
    <property type="entry name" value="TFIIH_BTF_p62_N"/>
</dbReference>
<protein>
    <submittedName>
        <fullName evidence="9">General transcription factor IIH subunit 1</fullName>
    </submittedName>
</protein>
<keyword evidence="6" id="KW-0539">Nucleus</keyword>
<name>A0AAV4HQF7_9GAST</name>
<reference evidence="9 10" key="1">
    <citation type="journal article" date="2021" name="Elife">
        <title>Chloroplast acquisition without the gene transfer in kleptoplastic sea slugs, Plakobranchus ocellatus.</title>
        <authorList>
            <person name="Maeda T."/>
            <person name="Takahashi S."/>
            <person name="Yoshida T."/>
            <person name="Shimamura S."/>
            <person name="Takaki Y."/>
            <person name="Nagai Y."/>
            <person name="Toyoda A."/>
            <person name="Suzuki Y."/>
            <person name="Arimoto A."/>
            <person name="Ishii H."/>
            <person name="Satoh N."/>
            <person name="Nishiyama T."/>
            <person name="Hasebe M."/>
            <person name="Maruyama T."/>
            <person name="Minagawa J."/>
            <person name="Obokata J."/>
            <person name="Shigenobu S."/>
        </authorList>
    </citation>
    <scope>NUCLEOTIDE SEQUENCE [LARGE SCALE GENOMIC DNA]</scope>
</reference>
<dbReference type="Pfam" id="PF08567">
    <property type="entry name" value="PH_TFIIH"/>
    <property type="match status" value="1"/>
</dbReference>
<dbReference type="CDD" id="cd13229">
    <property type="entry name" value="PH_TFIIH"/>
    <property type="match status" value="1"/>
</dbReference>
<dbReference type="EMBL" id="BMAT01012836">
    <property type="protein sequence ID" value="GFS00124.1"/>
    <property type="molecule type" value="Genomic_DNA"/>
</dbReference>
<dbReference type="GO" id="GO:0000439">
    <property type="term" value="C:transcription factor TFIIH core complex"/>
    <property type="evidence" value="ECO:0007669"/>
    <property type="project" value="InterPro"/>
</dbReference>
<sequence length="568" mass="63431">MSKSSEEVLLIVKNVRNKKTDGTLYMMGERMAWMLETKDVFNISYMYADIKAQKISPETKEKVQLQVILNDNSANTFLFTNPSGRPSQKQDREAVKELLQQLLPRFKRKISSELEEKNRVLQQNPEAFQLYKDLVVTGVVTPEEFWSSRSHLLSSSSTSSSSSSSTSNNPGQSMGVSPAFLSDIKPQTDGANGRKYNLTTDIIQSIFKTYPMVKKKHAEVVPDQISLLALKLRPLPLQPITNVLDWTIFSMMEYRGIVDDSRVSQNLANQAMIRRFNQHSTMVLRVCDASSHSETNGTSASGSNGSTNGLSAESSSEGVSKKSQKLKHLNGTVSAGTSSESRSSGSMHAPVEPHRKKRRIKEKIQYEDLEKDTDSEGVLLRLTHMDRYLAGPTPTASTGISSMSSMSLLASNEDTDVPSTEEAINALAQEVATWGSERRQVLNGGQAMAALGKLSPGGALMSGTSLQKLHKQVSPATREEIRQTYNAMLELLRHFWACFPVMSKALEDKVMRMRVTLEKFEMSKLVPLKDKVAQHHYALNLTIHLEEMLRAAYLKFDTWQARRNARRT</sequence>
<evidence type="ECO:0000259" key="8">
    <source>
        <dbReference type="PROSITE" id="PS50858"/>
    </source>
</evidence>
<dbReference type="InterPro" id="IPR011993">
    <property type="entry name" value="PH-like_dom_sf"/>
</dbReference>
<dbReference type="FunFam" id="2.30.29.30:FF:000479">
    <property type="entry name" value="General transcription factor IIH subunit"/>
    <property type="match status" value="1"/>
</dbReference>
<feature type="domain" description="BSD" evidence="8">
    <location>
        <begin position="102"/>
        <end position="157"/>
    </location>
</feature>
<feature type="region of interest" description="Disordered" evidence="7">
    <location>
        <begin position="292"/>
        <end position="365"/>
    </location>
</feature>
<evidence type="ECO:0000256" key="3">
    <source>
        <dbReference type="ARBA" id="ARBA00022737"/>
    </source>
</evidence>
<keyword evidence="5" id="KW-0804">Transcription</keyword>
<evidence type="ECO:0000256" key="1">
    <source>
        <dbReference type="ARBA" id="ARBA00004123"/>
    </source>
</evidence>
<keyword evidence="10" id="KW-1185">Reference proteome</keyword>
<dbReference type="SUPFAM" id="SSF140383">
    <property type="entry name" value="BSD domain-like"/>
    <property type="match status" value="1"/>
</dbReference>
<evidence type="ECO:0000256" key="5">
    <source>
        <dbReference type="ARBA" id="ARBA00023163"/>
    </source>
</evidence>
<keyword evidence="3" id="KW-0677">Repeat</keyword>
<dbReference type="PROSITE" id="PS50858">
    <property type="entry name" value="BSD"/>
    <property type="match status" value="1"/>
</dbReference>
<dbReference type="SUPFAM" id="SSF50729">
    <property type="entry name" value="PH domain-like"/>
    <property type="match status" value="1"/>
</dbReference>
<accession>A0AAV4HQF7</accession>
<organism evidence="9 10">
    <name type="scientific">Elysia marginata</name>
    <dbReference type="NCBI Taxonomy" id="1093978"/>
    <lineage>
        <taxon>Eukaryota</taxon>
        <taxon>Metazoa</taxon>
        <taxon>Spiralia</taxon>
        <taxon>Lophotrochozoa</taxon>
        <taxon>Mollusca</taxon>
        <taxon>Gastropoda</taxon>
        <taxon>Heterobranchia</taxon>
        <taxon>Euthyneura</taxon>
        <taxon>Panpulmonata</taxon>
        <taxon>Sacoglossa</taxon>
        <taxon>Placobranchoidea</taxon>
        <taxon>Plakobranchidae</taxon>
        <taxon>Elysia</taxon>
    </lineage>
</organism>
<evidence type="ECO:0000313" key="9">
    <source>
        <dbReference type="EMBL" id="GFS00124.1"/>
    </source>
</evidence>
<keyword evidence="4" id="KW-0805">Transcription regulation</keyword>
<dbReference type="GO" id="GO:0006351">
    <property type="term" value="P:DNA-templated transcription"/>
    <property type="evidence" value="ECO:0007669"/>
    <property type="project" value="InterPro"/>
</dbReference>